<name>A0ABR4F7N6_9PEZI</name>
<dbReference type="InterPro" id="IPR002937">
    <property type="entry name" value="Amino_oxidase"/>
</dbReference>
<feature type="domain" description="Amine oxidase" evidence="2">
    <location>
        <begin position="88"/>
        <end position="568"/>
    </location>
</feature>
<dbReference type="SUPFAM" id="SSF51905">
    <property type="entry name" value="FAD/NAD(P)-binding domain"/>
    <property type="match status" value="1"/>
</dbReference>
<dbReference type="Proteomes" id="UP001600888">
    <property type="component" value="Unassembled WGS sequence"/>
</dbReference>
<dbReference type="InterPro" id="IPR050281">
    <property type="entry name" value="Flavin_monoamine_oxidase"/>
</dbReference>
<keyword evidence="4" id="KW-1185">Reference proteome</keyword>
<dbReference type="Pfam" id="PF01593">
    <property type="entry name" value="Amino_oxidase"/>
    <property type="match status" value="1"/>
</dbReference>
<gene>
    <name evidence="3" type="ORF">FJTKL_14719</name>
</gene>
<feature type="compositionally biased region" description="Basic and acidic residues" evidence="1">
    <location>
        <begin position="54"/>
        <end position="64"/>
    </location>
</feature>
<dbReference type="PANTHER" id="PTHR10742:SF342">
    <property type="entry name" value="AMINE OXIDASE"/>
    <property type="match status" value="1"/>
</dbReference>
<evidence type="ECO:0000313" key="3">
    <source>
        <dbReference type="EMBL" id="KAL2290713.1"/>
    </source>
</evidence>
<evidence type="ECO:0000256" key="1">
    <source>
        <dbReference type="SAM" id="MobiDB-lite"/>
    </source>
</evidence>
<dbReference type="Gene3D" id="1.10.10.1620">
    <property type="match status" value="1"/>
</dbReference>
<reference evidence="3 4" key="1">
    <citation type="submission" date="2024-03" db="EMBL/GenBank/DDBJ databases">
        <title>A high-quality draft genome sequence of Diaporthe vaccinii, a causative agent of upright dieback and viscid rot disease in cranberry plants.</title>
        <authorList>
            <person name="Sarrasin M."/>
            <person name="Lang B.F."/>
            <person name="Burger G."/>
        </authorList>
    </citation>
    <scope>NUCLEOTIDE SEQUENCE [LARGE SCALE GENOMIC DNA]</scope>
    <source>
        <strain evidence="3 4">IS7</strain>
    </source>
</reference>
<accession>A0ABR4F7N6</accession>
<comment type="caution">
    <text evidence="3">The sequence shown here is derived from an EMBL/GenBank/DDBJ whole genome shotgun (WGS) entry which is preliminary data.</text>
</comment>
<dbReference type="Gene3D" id="3.50.50.60">
    <property type="entry name" value="FAD/NAD(P)-binding domain"/>
    <property type="match status" value="1"/>
</dbReference>
<dbReference type="EMBL" id="JBAWTH010000008">
    <property type="protein sequence ID" value="KAL2290713.1"/>
    <property type="molecule type" value="Genomic_DNA"/>
</dbReference>
<dbReference type="PANTHER" id="PTHR10742">
    <property type="entry name" value="FLAVIN MONOAMINE OXIDASE"/>
    <property type="match status" value="1"/>
</dbReference>
<proteinExistence type="predicted"/>
<organism evidence="3 4">
    <name type="scientific">Diaporthe vaccinii</name>
    <dbReference type="NCBI Taxonomy" id="105482"/>
    <lineage>
        <taxon>Eukaryota</taxon>
        <taxon>Fungi</taxon>
        <taxon>Dikarya</taxon>
        <taxon>Ascomycota</taxon>
        <taxon>Pezizomycotina</taxon>
        <taxon>Sordariomycetes</taxon>
        <taxon>Sordariomycetidae</taxon>
        <taxon>Diaporthales</taxon>
        <taxon>Diaporthaceae</taxon>
        <taxon>Diaporthe</taxon>
        <taxon>Diaporthe eres species complex</taxon>
    </lineage>
</organism>
<dbReference type="SUPFAM" id="SSF54373">
    <property type="entry name" value="FAD-linked reductases, C-terminal domain"/>
    <property type="match status" value="1"/>
</dbReference>
<dbReference type="InterPro" id="IPR036188">
    <property type="entry name" value="FAD/NAD-bd_sf"/>
</dbReference>
<protein>
    <recommendedName>
        <fullName evidence="2">Amine oxidase domain-containing protein</fullName>
    </recommendedName>
</protein>
<feature type="region of interest" description="Disordered" evidence="1">
    <location>
        <begin position="35"/>
        <end position="77"/>
    </location>
</feature>
<dbReference type="Gene3D" id="3.90.660.10">
    <property type="match status" value="1"/>
</dbReference>
<evidence type="ECO:0000313" key="4">
    <source>
        <dbReference type="Proteomes" id="UP001600888"/>
    </source>
</evidence>
<evidence type="ECO:0000259" key="2">
    <source>
        <dbReference type="Pfam" id="PF01593"/>
    </source>
</evidence>
<sequence length="619" mass="70240">MSSTRAPRDKSIRARWAGRLIREKLAAELNVLQERNNQSPLGFQSPEPYTYDTLPRDPNYEGGKRTAPGSHEGEQPPRKVCIVGAGVAGLYVAMILDSLEIPNLTYDILEANSRVGGRVYTHHFSDPRHDYYDIGAMRYPSVPIMDRTFKLFERLNVLNIPYILDNPKAPRLFNDRLFSEGFDPYHVSIKNGGSVPDEVVDNAGKILEDVFGAFKDRMAENFDAGFAKLMEYDNFSTREFLKRMVYGPLQEKLYNFFAIQWMETQNTSTNLFDQALSESVMDSFDFDYPTKDPEKPVDWFCIEGGTSVLSDAMQKTLKHQPQLNKRVEAISINRKSKDDGNMSVKCADETEPRTGYSTVFSTTTLGCLGRMDLRDLELHPSQKDAIRSLHYDESVKVALRFKSPWWIVACGIQGGVGSTDLPLRTCVYPSYNLHDGADKPADLLASYTWAQDATRMGSLVDTQQTPESEGKLVELVELILQNLARLHAEHISYDEIREQYAGHCHAYDWSHDPNTAGAFALFGPGRFSNLYPYLSRPAADSKFHIVGEAASAHHAWIVGALDSAYAAVYRFLFRFQMWDAMKKWEKEWDAVDELEVGEEGTVHLQVMLGKLRKKHQYRV</sequence>